<evidence type="ECO:0000313" key="2">
    <source>
        <dbReference type="Proteomes" id="UP000663823"/>
    </source>
</evidence>
<protein>
    <submittedName>
        <fullName evidence="1">Uncharacterized protein</fullName>
    </submittedName>
</protein>
<name>A0A820BQN4_9BILA</name>
<sequence length="33" mass="3845">VHPRMWLDHFPASYSTALADIIENYEQISQQIA</sequence>
<evidence type="ECO:0000313" key="1">
    <source>
        <dbReference type="EMBL" id="CAF4205069.1"/>
    </source>
</evidence>
<proteinExistence type="predicted"/>
<dbReference type="EMBL" id="CAJOAX010022135">
    <property type="protein sequence ID" value="CAF4205069.1"/>
    <property type="molecule type" value="Genomic_DNA"/>
</dbReference>
<feature type="non-terminal residue" evidence="1">
    <location>
        <position position="1"/>
    </location>
</feature>
<dbReference type="Proteomes" id="UP000663823">
    <property type="component" value="Unassembled WGS sequence"/>
</dbReference>
<dbReference type="AlphaFoldDB" id="A0A820BQN4"/>
<gene>
    <name evidence="1" type="ORF">OTI717_LOCUS38736</name>
</gene>
<reference evidence="1" key="1">
    <citation type="submission" date="2021-02" db="EMBL/GenBank/DDBJ databases">
        <authorList>
            <person name="Nowell W R."/>
        </authorList>
    </citation>
    <scope>NUCLEOTIDE SEQUENCE</scope>
</reference>
<comment type="caution">
    <text evidence="1">The sequence shown here is derived from an EMBL/GenBank/DDBJ whole genome shotgun (WGS) entry which is preliminary data.</text>
</comment>
<organism evidence="1 2">
    <name type="scientific">Rotaria sordida</name>
    <dbReference type="NCBI Taxonomy" id="392033"/>
    <lineage>
        <taxon>Eukaryota</taxon>
        <taxon>Metazoa</taxon>
        <taxon>Spiralia</taxon>
        <taxon>Gnathifera</taxon>
        <taxon>Rotifera</taxon>
        <taxon>Eurotatoria</taxon>
        <taxon>Bdelloidea</taxon>
        <taxon>Philodinida</taxon>
        <taxon>Philodinidae</taxon>
        <taxon>Rotaria</taxon>
    </lineage>
</organism>
<accession>A0A820BQN4</accession>